<dbReference type="GO" id="GO:0070008">
    <property type="term" value="F:serine-type exopeptidase activity"/>
    <property type="evidence" value="ECO:0007669"/>
    <property type="project" value="InterPro"/>
</dbReference>
<dbReference type="InParanoid" id="A0A068UFN5"/>
<evidence type="ECO:0000256" key="2">
    <source>
        <dbReference type="ARBA" id="ARBA00022670"/>
    </source>
</evidence>
<dbReference type="STRING" id="49390.A0A068UFN5"/>
<evidence type="ECO:0000313" key="6">
    <source>
        <dbReference type="EMBL" id="CDP07009.1"/>
    </source>
</evidence>
<dbReference type="InterPro" id="IPR008758">
    <property type="entry name" value="Peptidase_S28"/>
</dbReference>
<accession>A0A068UFN5</accession>
<dbReference type="Gene3D" id="1.20.120.980">
    <property type="entry name" value="Serine carboxypeptidase S28, SKS domain"/>
    <property type="match status" value="1"/>
</dbReference>
<reference evidence="7" key="1">
    <citation type="journal article" date="2014" name="Science">
        <title>The coffee genome provides insight into the convergent evolution of caffeine biosynthesis.</title>
        <authorList>
            <person name="Denoeud F."/>
            <person name="Carretero-Paulet L."/>
            <person name="Dereeper A."/>
            <person name="Droc G."/>
            <person name="Guyot R."/>
            <person name="Pietrella M."/>
            <person name="Zheng C."/>
            <person name="Alberti A."/>
            <person name="Anthony F."/>
            <person name="Aprea G."/>
            <person name="Aury J.M."/>
            <person name="Bento P."/>
            <person name="Bernard M."/>
            <person name="Bocs S."/>
            <person name="Campa C."/>
            <person name="Cenci A."/>
            <person name="Combes M.C."/>
            <person name="Crouzillat D."/>
            <person name="Da Silva C."/>
            <person name="Daddiego L."/>
            <person name="De Bellis F."/>
            <person name="Dussert S."/>
            <person name="Garsmeur O."/>
            <person name="Gayraud T."/>
            <person name="Guignon V."/>
            <person name="Jahn K."/>
            <person name="Jamilloux V."/>
            <person name="Joet T."/>
            <person name="Labadie K."/>
            <person name="Lan T."/>
            <person name="Leclercq J."/>
            <person name="Lepelley M."/>
            <person name="Leroy T."/>
            <person name="Li L.T."/>
            <person name="Librado P."/>
            <person name="Lopez L."/>
            <person name="Munoz A."/>
            <person name="Noel B."/>
            <person name="Pallavicini A."/>
            <person name="Perrotta G."/>
            <person name="Poncet V."/>
            <person name="Pot D."/>
            <person name="Priyono X."/>
            <person name="Rigoreau M."/>
            <person name="Rouard M."/>
            <person name="Rozas J."/>
            <person name="Tranchant-Dubreuil C."/>
            <person name="VanBuren R."/>
            <person name="Zhang Q."/>
            <person name="Andrade A.C."/>
            <person name="Argout X."/>
            <person name="Bertrand B."/>
            <person name="de Kochko A."/>
            <person name="Graziosi G."/>
            <person name="Henry R.J."/>
            <person name="Jayarama X."/>
            <person name="Ming R."/>
            <person name="Nagai C."/>
            <person name="Rounsley S."/>
            <person name="Sankoff D."/>
            <person name="Giuliano G."/>
            <person name="Albert V.A."/>
            <person name="Wincker P."/>
            <person name="Lashermes P."/>
        </authorList>
    </citation>
    <scope>NUCLEOTIDE SEQUENCE [LARGE SCALE GENOMIC DNA]</scope>
    <source>
        <strain evidence="7">cv. DH200-94</strain>
    </source>
</reference>
<dbReference type="Pfam" id="PF05577">
    <property type="entry name" value="Peptidase_S28"/>
    <property type="match status" value="1"/>
</dbReference>
<dbReference type="AlphaFoldDB" id="A0A068UFN5"/>
<evidence type="ECO:0008006" key="8">
    <source>
        <dbReference type="Google" id="ProtNLM"/>
    </source>
</evidence>
<dbReference type="PhylomeDB" id="A0A068UFN5"/>
<dbReference type="InterPro" id="IPR029058">
    <property type="entry name" value="AB_hydrolase_fold"/>
</dbReference>
<dbReference type="PANTHER" id="PTHR11010">
    <property type="entry name" value="PROTEASE S28 PRO-X CARBOXYPEPTIDASE-RELATED"/>
    <property type="match status" value="1"/>
</dbReference>
<keyword evidence="5" id="KW-0325">Glycoprotein</keyword>
<protein>
    <recommendedName>
        <fullName evidence="8">Lysosomal Pro-X carboxypeptidase</fullName>
    </recommendedName>
</protein>
<keyword evidence="2" id="KW-0645">Protease</keyword>
<comment type="similarity">
    <text evidence="1">Belongs to the peptidase S28 family.</text>
</comment>
<organism evidence="6 7">
    <name type="scientific">Coffea canephora</name>
    <name type="common">Robusta coffee</name>
    <dbReference type="NCBI Taxonomy" id="49390"/>
    <lineage>
        <taxon>Eukaryota</taxon>
        <taxon>Viridiplantae</taxon>
        <taxon>Streptophyta</taxon>
        <taxon>Embryophyta</taxon>
        <taxon>Tracheophyta</taxon>
        <taxon>Spermatophyta</taxon>
        <taxon>Magnoliopsida</taxon>
        <taxon>eudicotyledons</taxon>
        <taxon>Gunneridae</taxon>
        <taxon>Pentapetalae</taxon>
        <taxon>asterids</taxon>
        <taxon>lamiids</taxon>
        <taxon>Gentianales</taxon>
        <taxon>Rubiaceae</taxon>
        <taxon>Ixoroideae</taxon>
        <taxon>Gardenieae complex</taxon>
        <taxon>Bertiereae - Coffeeae clade</taxon>
        <taxon>Coffeeae</taxon>
        <taxon>Coffea</taxon>
    </lineage>
</organism>
<dbReference type="InterPro" id="IPR042269">
    <property type="entry name" value="Ser_carbopepase_S28_SKS"/>
</dbReference>
<name>A0A068UFN5_COFCA</name>
<dbReference type="Gene3D" id="3.40.50.1820">
    <property type="entry name" value="alpha/beta hydrolase"/>
    <property type="match status" value="1"/>
</dbReference>
<sequence length="448" mass="50669">MPLSSRNMPSTLNTYWGGANSSSPIFAHLGAESPLDHDFLRVGFPVDHAPFFNALVVYVEHRHYGESVPFGSMEEALKNETTRGFFNSAQAIADYAEVLLYVKERFSSPVIVYGGSYGGMLAAWFRLKYPHIAIGALASSAPVLYFDNITRPQDGYYWIVTKDFPATSGSCYRTIKDSWDVVDNIASQPGGLSILSQRFKTCSHLNSGVELKNFLVSMCASSAQYNHPPDYPLTVLCEAIDRAGSRTDIFGQIFAGVESAFGKNSSCYDVNYFHRPTETNEGWGWQVCSEMVMPIGRTVEAHMFQPAPFNLTEFTQYCKLVYGVPPRPHWITTYYGGHDIKLTLQKFASNIIFSNGRKDPYSSGGYVIYTIKEIIVFCLSFEVMPILDHLVMVFWLIYRVLEDLSDSLLAISTRSWFALDLINSFFFFFENQRESQKEKEKEKEMRGN</sequence>
<dbReference type="PANTHER" id="PTHR11010:SF110">
    <property type="entry name" value="PROLYLCARBOXYPEPTIDASE-LIKE PROTEIN-RELATED"/>
    <property type="match status" value="1"/>
</dbReference>
<dbReference type="OMA" id="GWITTYY"/>
<dbReference type="SUPFAM" id="SSF53474">
    <property type="entry name" value="alpha/beta-Hydrolases"/>
    <property type="match status" value="1"/>
</dbReference>
<keyword evidence="3" id="KW-0732">Signal</keyword>
<keyword evidence="4" id="KW-0378">Hydrolase</keyword>
<evidence type="ECO:0000256" key="3">
    <source>
        <dbReference type="ARBA" id="ARBA00022729"/>
    </source>
</evidence>
<dbReference type="GO" id="GO:0006508">
    <property type="term" value="P:proteolysis"/>
    <property type="evidence" value="ECO:0007669"/>
    <property type="project" value="UniProtKB-KW"/>
</dbReference>
<proteinExistence type="inferred from homology"/>
<dbReference type="GO" id="GO:0008239">
    <property type="term" value="F:dipeptidyl-peptidase activity"/>
    <property type="evidence" value="ECO:0007669"/>
    <property type="project" value="TreeGrafter"/>
</dbReference>
<evidence type="ECO:0000256" key="4">
    <source>
        <dbReference type="ARBA" id="ARBA00022801"/>
    </source>
</evidence>
<keyword evidence="7" id="KW-1185">Reference proteome</keyword>
<evidence type="ECO:0000256" key="1">
    <source>
        <dbReference type="ARBA" id="ARBA00011079"/>
    </source>
</evidence>
<gene>
    <name evidence="6" type="ORF">GSCOC_T00024089001</name>
</gene>
<dbReference type="OrthoDB" id="2130629at2759"/>
<evidence type="ECO:0000256" key="5">
    <source>
        <dbReference type="ARBA" id="ARBA00023180"/>
    </source>
</evidence>
<dbReference type="EMBL" id="HG739108">
    <property type="protein sequence ID" value="CDP07009.1"/>
    <property type="molecule type" value="Genomic_DNA"/>
</dbReference>
<dbReference type="Gramene" id="CDP07009">
    <property type="protein sequence ID" value="CDP07009"/>
    <property type="gene ID" value="GSCOC_T00024089001"/>
</dbReference>
<evidence type="ECO:0000313" key="7">
    <source>
        <dbReference type="Proteomes" id="UP000295252"/>
    </source>
</evidence>
<dbReference type="Proteomes" id="UP000295252">
    <property type="component" value="Chromosome I"/>
</dbReference>